<organism evidence="1 2">
    <name type="scientific">Pedobacter ginsengiterrae</name>
    <dbReference type="NCBI Taxonomy" id="871696"/>
    <lineage>
        <taxon>Bacteria</taxon>
        <taxon>Pseudomonadati</taxon>
        <taxon>Bacteroidota</taxon>
        <taxon>Sphingobacteriia</taxon>
        <taxon>Sphingobacteriales</taxon>
        <taxon>Sphingobacteriaceae</taxon>
        <taxon>Pedobacter</taxon>
    </lineage>
</organism>
<name>A0ABP7P869_9SPHI</name>
<dbReference type="EMBL" id="BAABAK010000005">
    <property type="protein sequence ID" value="GAA3961361.1"/>
    <property type="molecule type" value="Genomic_DNA"/>
</dbReference>
<sequence length="60" mass="7115">MKEVNQNTPARELDRIREGDQIKVYRGKTGEVERVQIVCSKGQRQYFYKLKNDGIVFIIR</sequence>
<dbReference type="Proteomes" id="UP001501081">
    <property type="component" value="Unassembled WGS sequence"/>
</dbReference>
<comment type="caution">
    <text evidence="1">The sequence shown here is derived from an EMBL/GenBank/DDBJ whole genome shotgun (WGS) entry which is preliminary data.</text>
</comment>
<dbReference type="RefSeq" id="WP_316760582.1">
    <property type="nucleotide sequence ID" value="NZ_BAABAK010000005.1"/>
</dbReference>
<proteinExistence type="predicted"/>
<evidence type="ECO:0008006" key="3">
    <source>
        <dbReference type="Google" id="ProtNLM"/>
    </source>
</evidence>
<protein>
    <recommendedName>
        <fullName evidence="3">KOW domain-containing protein</fullName>
    </recommendedName>
</protein>
<evidence type="ECO:0000313" key="2">
    <source>
        <dbReference type="Proteomes" id="UP001501081"/>
    </source>
</evidence>
<accession>A0ABP7P869</accession>
<reference evidence="2" key="1">
    <citation type="journal article" date="2019" name="Int. J. Syst. Evol. Microbiol.">
        <title>The Global Catalogue of Microorganisms (GCM) 10K type strain sequencing project: providing services to taxonomists for standard genome sequencing and annotation.</title>
        <authorList>
            <consortium name="The Broad Institute Genomics Platform"/>
            <consortium name="The Broad Institute Genome Sequencing Center for Infectious Disease"/>
            <person name="Wu L."/>
            <person name="Ma J."/>
        </authorList>
    </citation>
    <scope>NUCLEOTIDE SEQUENCE [LARGE SCALE GENOMIC DNA]</scope>
    <source>
        <strain evidence="2">JCM 17338</strain>
    </source>
</reference>
<evidence type="ECO:0000313" key="1">
    <source>
        <dbReference type="EMBL" id="GAA3961361.1"/>
    </source>
</evidence>
<keyword evidence="2" id="KW-1185">Reference proteome</keyword>
<gene>
    <name evidence="1" type="ORF">GCM10022246_13220</name>
</gene>